<proteinExistence type="predicted"/>
<reference evidence="1" key="1">
    <citation type="submission" date="2014-11" db="EMBL/GenBank/DDBJ databases">
        <authorList>
            <person name="Amaro Gonzalez C."/>
        </authorList>
    </citation>
    <scope>NUCLEOTIDE SEQUENCE</scope>
</reference>
<accession>A0A0E9PPR4</accession>
<protein>
    <submittedName>
        <fullName evidence="1">Uncharacterized protein</fullName>
    </submittedName>
</protein>
<dbReference type="AlphaFoldDB" id="A0A0E9PPR4"/>
<name>A0A0E9PPR4_ANGAN</name>
<organism evidence="1">
    <name type="scientific">Anguilla anguilla</name>
    <name type="common">European freshwater eel</name>
    <name type="synonym">Muraena anguilla</name>
    <dbReference type="NCBI Taxonomy" id="7936"/>
    <lineage>
        <taxon>Eukaryota</taxon>
        <taxon>Metazoa</taxon>
        <taxon>Chordata</taxon>
        <taxon>Craniata</taxon>
        <taxon>Vertebrata</taxon>
        <taxon>Euteleostomi</taxon>
        <taxon>Actinopterygii</taxon>
        <taxon>Neopterygii</taxon>
        <taxon>Teleostei</taxon>
        <taxon>Anguilliformes</taxon>
        <taxon>Anguillidae</taxon>
        <taxon>Anguilla</taxon>
    </lineage>
</organism>
<sequence>MCRSVYTCIITMSLTHLSLQFE</sequence>
<dbReference type="EMBL" id="GBXM01101941">
    <property type="protein sequence ID" value="JAH06636.1"/>
    <property type="molecule type" value="Transcribed_RNA"/>
</dbReference>
<evidence type="ECO:0000313" key="1">
    <source>
        <dbReference type="EMBL" id="JAH06636.1"/>
    </source>
</evidence>
<reference evidence="1" key="2">
    <citation type="journal article" date="2015" name="Fish Shellfish Immunol.">
        <title>Early steps in the European eel (Anguilla anguilla)-Vibrio vulnificus interaction in the gills: Role of the RtxA13 toxin.</title>
        <authorList>
            <person name="Callol A."/>
            <person name="Pajuelo D."/>
            <person name="Ebbesson L."/>
            <person name="Teles M."/>
            <person name="MacKenzie S."/>
            <person name="Amaro C."/>
        </authorList>
    </citation>
    <scope>NUCLEOTIDE SEQUENCE</scope>
</reference>